<dbReference type="Proteomes" id="UP000050640">
    <property type="component" value="Unplaced"/>
</dbReference>
<dbReference type="InterPro" id="IPR020846">
    <property type="entry name" value="MFS_dom"/>
</dbReference>
<evidence type="ECO:0000313" key="4">
    <source>
        <dbReference type="Proteomes" id="UP000050640"/>
    </source>
</evidence>
<dbReference type="SUPFAM" id="SSF103473">
    <property type="entry name" value="MFS general substrate transporter"/>
    <property type="match status" value="1"/>
</dbReference>
<dbReference type="Pfam" id="PF07690">
    <property type="entry name" value="MFS_1"/>
    <property type="match status" value="1"/>
</dbReference>
<keyword evidence="2" id="KW-0472">Membrane</keyword>
<organism evidence="4 5">
    <name type="scientific">Elaeophora elaphi</name>
    <dbReference type="NCBI Taxonomy" id="1147741"/>
    <lineage>
        <taxon>Eukaryota</taxon>
        <taxon>Metazoa</taxon>
        <taxon>Ecdysozoa</taxon>
        <taxon>Nematoda</taxon>
        <taxon>Chromadorea</taxon>
        <taxon>Rhabditida</taxon>
        <taxon>Spirurina</taxon>
        <taxon>Spiruromorpha</taxon>
        <taxon>Filarioidea</taxon>
        <taxon>Onchocercidae</taxon>
        <taxon>Elaeophora</taxon>
    </lineage>
</organism>
<keyword evidence="2" id="KW-1133">Transmembrane helix</keyword>
<evidence type="ECO:0000256" key="1">
    <source>
        <dbReference type="ARBA" id="ARBA00004141"/>
    </source>
</evidence>
<name>A0A0R3RLH3_9BILA</name>
<dbReference type="AlphaFoldDB" id="A0A0R3RLH3"/>
<protein>
    <submittedName>
        <fullName evidence="5">MFS domain-containing protein</fullName>
    </submittedName>
</protein>
<feature type="transmembrane region" description="Helical" evidence="2">
    <location>
        <begin position="164"/>
        <end position="185"/>
    </location>
</feature>
<feature type="domain" description="Major facilitator superfamily (MFS) profile" evidence="3">
    <location>
        <begin position="123"/>
        <end position="430"/>
    </location>
</feature>
<evidence type="ECO:0000256" key="2">
    <source>
        <dbReference type="SAM" id="Phobius"/>
    </source>
</evidence>
<keyword evidence="2" id="KW-0812">Transmembrane</keyword>
<dbReference type="PROSITE" id="PS50850">
    <property type="entry name" value="MFS"/>
    <property type="match status" value="1"/>
</dbReference>
<dbReference type="WBParaSite" id="EEL_0000233201-mRNA-1">
    <property type="protein sequence ID" value="EEL_0000233201-mRNA-1"/>
    <property type="gene ID" value="EEL_0000233201"/>
</dbReference>
<evidence type="ECO:0000259" key="3">
    <source>
        <dbReference type="PROSITE" id="PS50850"/>
    </source>
</evidence>
<proteinExistence type="predicted"/>
<dbReference type="InterPro" id="IPR011701">
    <property type="entry name" value="MFS"/>
</dbReference>
<sequence>MAKNYRQDGSLSPETSVFYTTCKRDCSPTLCATVPVPIATIATSKNKVCILQPTTLLIHGNKNHGTLPLIGDKRSDDDAAILNGVQQQQPKETLVETFSDVQKSEVRCGCCNGTRYIILIMSVLSLTATRANEMTFNFAVICMTSNATVEGVESVEISPREISVIFAGGGIGAVIFVLPIAYALHCFGSQIVFSALLFLSSIGTALMPLAAHQGVPWMVGIRVTQGIGLASTMPLMGCVSASWAPIAEIGKFLTLLSLGGQLSQILTMPLAAHLCVTLGWPFAFYAPAFISATLAFTFFAFYRNDPVKHPCVSSKEALLITEGAQRKHRKEISIPYRSIATSRSVWAVWIAFLGNAFGFQLVVQYMPTYLNKTLAVPIERTGLSAILPPFVQLITKMIVGILSDKITCISVSSSKTLKNFIYFIILVQLY</sequence>
<evidence type="ECO:0000313" key="5">
    <source>
        <dbReference type="WBParaSite" id="EEL_0000233201-mRNA-1"/>
    </source>
</evidence>
<dbReference type="PANTHER" id="PTHR45757:SF33">
    <property type="entry name" value="MAJOR FACILITATOR SUPERFAMILY (MFS) PROFILE DOMAIN-CONTAINING PROTEIN"/>
    <property type="match status" value="1"/>
</dbReference>
<dbReference type="GO" id="GO:0016020">
    <property type="term" value="C:membrane"/>
    <property type="evidence" value="ECO:0007669"/>
    <property type="project" value="UniProtKB-SubCell"/>
</dbReference>
<reference evidence="5" key="1">
    <citation type="submission" date="2017-02" db="UniProtKB">
        <authorList>
            <consortium name="WormBaseParasite"/>
        </authorList>
    </citation>
    <scope>IDENTIFICATION</scope>
</reference>
<dbReference type="Gene3D" id="1.20.1250.20">
    <property type="entry name" value="MFS general substrate transporter like domains"/>
    <property type="match status" value="2"/>
</dbReference>
<feature type="transmembrane region" description="Helical" evidence="2">
    <location>
        <begin position="345"/>
        <end position="363"/>
    </location>
</feature>
<dbReference type="PANTHER" id="PTHR45757">
    <property type="entry name" value="PROTEIN CBG23364-RELATED"/>
    <property type="match status" value="1"/>
</dbReference>
<dbReference type="STRING" id="1147741.A0A0R3RLH3"/>
<feature type="transmembrane region" description="Helical" evidence="2">
    <location>
        <begin position="191"/>
        <end position="211"/>
    </location>
</feature>
<feature type="transmembrane region" description="Helical" evidence="2">
    <location>
        <begin position="282"/>
        <end position="302"/>
    </location>
</feature>
<feature type="transmembrane region" description="Helical" evidence="2">
    <location>
        <begin position="223"/>
        <end position="246"/>
    </location>
</feature>
<keyword evidence="4" id="KW-1185">Reference proteome</keyword>
<comment type="subcellular location">
    <subcellularLocation>
        <location evidence="1">Membrane</location>
        <topology evidence="1">Multi-pass membrane protein</topology>
    </subcellularLocation>
</comment>
<accession>A0A0R3RLH3</accession>
<dbReference type="InterPro" id="IPR036259">
    <property type="entry name" value="MFS_trans_sf"/>
</dbReference>
<dbReference type="GO" id="GO:0022857">
    <property type="term" value="F:transmembrane transporter activity"/>
    <property type="evidence" value="ECO:0007669"/>
    <property type="project" value="InterPro"/>
</dbReference>